<evidence type="ECO:0008006" key="3">
    <source>
        <dbReference type="Google" id="ProtNLM"/>
    </source>
</evidence>
<name>A0A511YG20_9FLAO</name>
<proteinExistence type="predicted"/>
<evidence type="ECO:0000313" key="2">
    <source>
        <dbReference type="Proteomes" id="UP000321150"/>
    </source>
</evidence>
<protein>
    <recommendedName>
        <fullName evidence="3">Transposase</fullName>
    </recommendedName>
</protein>
<dbReference type="RefSeq" id="WP_111959070.1">
    <property type="nucleotide sequence ID" value="NZ_BJYI01000027.1"/>
</dbReference>
<sequence>MENKLNTPDYKQIFIDIIEQKFPDKNDEYVSILNKEKFSVMEIIEINKMIFGTNEQNLTFNQKQHSYSKSDILKILDFQKKNRLNNTKLAMHFKLSRNTVAKWKKTFLV</sequence>
<evidence type="ECO:0000313" key="1">
    <source>
        <dbReference type="EMBL" id="GEN74145.1"/>
    </source>
</evidence>
<gene>
    <name evidence="1" type="ORF">CLA01_42170</name>
</gene>
<accession>A0A511YG20</accession>
<dbReference type="OrthoDB" id="1260127at2"/>
<organism evidence="1 2">
    <name type="scientific">Chryseobacterium lathyri</name>
    <dbReference type="NCBI Taxonomy" id="395933"/>
    <lineage>
        <taxon>Bacteria</taxon>
        <taxon>Pseudomonadati</taxon>
        <taxon>Bacteroidota</taxon>
        <taxon>Flavobacteriia</taxon>
        <taxon>Flavobacteriales</taxon>
        <taxon>Weeksellaceae</taxon>
        <taxon>Chryseobacterium group</taxon>
        <taxon>Chryseobacterium</taxon>
    </lineage>
</organism>
<comment type="caution">
    <text evidence="1">The sequence shown here is derived from an EMBL/GenBank/DDBJ whole genome shotgun (WGS) entry which is preliminary data.</text>
</comment>
<dbReference type="Proteomes" id="UP000321150">
    <property type="component" value="Unassembled WGS sequence"/>
</dbReference>
<dbReference type="AlphaFoldDB" id="A0A511YG20"/>
<dbReference type="EMBL" id="BJYI01000027">
    <property type="protein sequence ID" value="GEN74145.1"/>
    <property type="molecule type" value="Genomic_DNA"/>
</dbReference>
<reference evidence="1 2" key="1">
    <citation type="submission" date="2019-07" db="EMBL/GenBank/DDBJ databases">
        <title>Whole genome shotgun sequence of Chryseobacterium lathyri NBRC 105250.</title>
        <authorList>
            <person name="Hosoyama A."/>
            <person name="Uohara A."/>
            <person name="Ohji S."/>
            <person name="Ichikawa N."/>
        </authorList>
    </citation>
    <scope>NUCLEOTIDE SEQUENCE [LARGE SCALE GENOMIC DNA]</scope>
    <source>
        <strain evidence="1 2">NBRC 105250</strain>
    </source>
</reference>